<comment type="caution">
    <text evidence="1">The sequence shown here is derived from an EMBL/GenBank/DDBJ whole genome shotgun (WGS) entry which is preliminary data.</text>
</comment>
<dbReference type="EMBL" id="BFAA01013316">
    <property type="protein sequence ID" value="GCB79304.1"/>
    <property type="molecule type" value="Genomic_DNA"/>
</dbReference>
<evidence type="ECO:0000313" key="2">
    <source>
        <dbReference type="Proteomes" id="UP000288216"/>
    </source>
</evidence>
<gene>
    <name evidence="1" type="ORF">scyTo_0018735</name>
</gene>
<keyword evidence="2" id="KW-1185">Reference proteome</keyword>
<organism evidence="1 2">
    <name type="scientific">Scyliorhinus torazame</name>
    <name type="common">Cloudy catshark</name>
    <name type="synonym">Catulus torazame</name>
    <dbReference type="NCBI Taxonomy" id="75743"/>
    <lineage>
        <taxon>Eukaryota</taxon>
        <taxon>Metazoa</taxon>
        <taxon>Chordata</taxon>
        <taxon>Craniata</taxon>
        <taxon>Vertebrata</taxon>
        <taxon>Chondrichthyes</taxon>
        <taxon>Elasmobranchii</taxon>
        <taxon>Galeomorphii</taxon>
        <taxon>Galeoidea</taxon>
        <taxon>Carcharhiniformes</taxon>
        <taxon>Scyliorhinidae</taxon>
        <taxon>Scyliorhinus</taxon>
    </lineage>
</organism>
<protein>
    <submittedName>
        <fullName evidence="1">Uncharacterized protein</fullName>
    </submittedName>
</protein>
<name>A0A401Q1S4_SCYTO</name>
<sequence>MKCEDHLEMSLFEELEPYDVGIEDWPRYAKGMHYLFHAEGTEGDDQQKPENLRSQLSNSCGEFSCLQRYPCNSLYKLNNFTWLEKELEKGSVENVFT</sequence>
<evidence type="ECO:0000313" key="1">
    <source>
        <dbReference type="EMBL" id="GCB79304.1"/>
    </source>
</evidence>
<reference evidence="1 2" key="1">
    <citation type="journal article" date="2018" name="Nat. Ecol. Evol.">
        <title>Shark genomes provide insights into elasmobranch evolution and the origin of vertebrates.</title>
        <authorList>
            <person name="Hara Y"/>
            <person name="Yamaguchi K"/>
            <person name="Onimaru K"/>
            <person name="Kadota M"/>
            <person name="Koyanagi M"/>
            <person name="Keeley SD"/>
            <person name="Tatsumi K"/>
            <person name="Tanaka K"/>
            <person name="Motone F"/>
            <person name="Kageyama Y"/>
            <person name="Nozu R"/>
            <person name="Adachi N"/>
            <person name="Nishimura O"/>
            <person name="Nakagawa R"/>
            <person name="Tanegashima C"/>
            <person name="Kiyatake I"/>
            <person name="Matsumoto R"/>
            <person name="Murakumo K"/>
            <person name="Nishida K"/>
            <person name="Terakita A"/>
            <person name="Kuratani S"/>
            <person name="Sato K"/>
            <person name="Hyodo S Kuraku.S."/>
        </authorList>
    </citation>
    <scope>NUCLEOTIDE SEQUENCE [LARGE SCALE GENOMIC DNA]</scope>
</reference>
<proteinExistence type="predicted"/>
<accession>A0A401Q1S4</accession>
<dbReference type="Proteomes" id="UP000288216">
    <property type="component" value="Unassembled WGS sequence"/>
</dbReference>
<dbReference type="AlphaFoldDB" id="A0A401Q1S4"/>